<sequence length="488" mass="56112">MDRRPRLAQTKCCIICGCDVWRPFDANENESWRQRYRIIYRDRESVTGVSGIATHRGSRGRSWYAPFDYNDSREYVGITNMPQDESICVMHHNEMDDPEYLSRYGFPMHQNCWSLLEKAYAPHSVPKETLFNTCKSLEGRDHNPWILDWGHEYEGAARIVFDGVASRRSIDDRVECPEYFDHDPCLSEGFQVLLNQGLQMPPSDIEVSPALEHSNDCFSLLPGDVRLLIADLLTTEELPNLRSASRAFYFVFNEESFWARRFRPGRERDWLFEASATQNVQQINWRTLYKITHNKEKLPASLRNRLRIWNLVRLIKNATPTHTIQSITSPVEFGPASEFDIWSSVACEYQSRLLLFPGETGSPEIELPRQKFQFSGPLAGIEVHFIQLGRFGFVCGITFIMVSRRTRHIGYTSRSTLSLNFREDPVGFNLAFAAHGIAGMQAVYSDGGMSKWLGNNRDMPQTRRLVLHSGITAVEGLFDVCIYLIVLI</sequence>
<dbReference type="Pfam" id="PF24539">
    <property type="entry name" value="DUF7600"/>
    <property type="match status" value="1"/>
</dbReference>
<keyword evidence="4" id="KW-1185">Reference proteome</keyword>
<evidence type="ECO:0000256" key="1">
    <source>
        <dbReference type="SAM" id="Phobius"/>
    </source>
</evidence>
<name>A0ABY6UWS0_BIOOC</name>
<dbReference type="InterPro" id="IPR056021">
    <property type="entry name" value="DUF7600"/>
</dbReference>
<evidence type="ECO:0000259" key="2">
    <source>
        <dbReference type="Pfam" id="PF24539"/>
    </source>
</evidence>
<keyword evidence="1" id="KW-0472">Membrane</keyword>
<accession>A0ABY6UWS0</accession>
<comment type="caution">
    <text evidence="3">The sequence shown here is derived from an EMBL/GenBank/DDBJ whole genome shotgun (WGS) entry which is preliminary data.</text>
</comment>
<dbReference type="Proteomes" id="UP000766486">
    <property type="component" value="Unassembled WGS sequence"/>
</dbReference>
<evidence type="ECO:0000313" key="4">
    <source>
        <dbReference type="Proteomes" id="UP000766486"/>
    </source>
</evidence>
<dbReference type="InterPro" id="IPR036047">
    <property type="entry name" value="F-box-like_dom_sf"/>
</dbReference>
<reference evidence="3 4" key="1">
    <citation type="submission" date="2019-06" db="EMBL/GenBank/DDBJ databases">
        <authorList>
            <person name="Broberg M."/>
        </authorList>
    </citation>
    <scope>NUCLEOTIDE SEQUENCE [LARGE SCALE GENOMIC DNA]</scope>
</reference>
<feature type="transmembrane region" description="Helical" evidence="1">
    <location>
        <begin position="465"/>
        <end position="486"/>
    </location>
</feature>
<gene>
    <name evidence="3" type="ORF">CLO192961_LOCUS429778</name>
</gene>
<protein>
    <recommendedName>
        <fullName evidence="2">DUF7600 domain-containing protein</fullName>
    </recommendedName>
</protein>
<feature type="domain" description="DUF7600" evidence="2">
    <location>
        <begin position="368"/>
        <end position="481"/>
    </location>
</feature>
<proteinExistence type="predicted"/>
<organism evidence="3 4">
    <name type="scientific">Bionectria ochroleuca</name>
    <name type="common">Gliocladium roseum</name>
    <dbReference type="NCBI Taxonomy" id="29856"/>
    <lineage>
        <taxon>Eukaryota</taxon>
        <taxon>Fungi</taxon>
        <taxon>Dikarya</taxon>
        <taxon>Ascomycota</taxon>
        <taxon>Pezizomycotina</taxon>
        <taxon>Sordariomycetes</taxon>
        <taxon>Hypocreomycetidae</taxon>
        <taxon>Hypocreales</taxon>
        <taxon>Bionectriaceae</taxon>
        <taxon>Clonostachys</taxon>
    </lineage>
</organism>
<keyword evidence="1" id="KW-0812">Transmembrane</keyword>
<dbReference type="SUPFAM" id="SSF81383">
    <property type="entry name" value="F-box domain"/>
    <property type="match status" value="1"/>
</dbReference>
<keyword evidence="1" id="KW-1133">Transmembrane helix</keyword>
<dbReference type="EMBL" id="CABFNS010000923">
    <property type="protein sequence ID" value="VUC35886.1"/>
    <property type="molecule type" value="Genomic_DNA"/>
</dbReference>
<evidence type="ECO:0000313" key="3">
    <source>
        <dbReference type="EMBL" id="VUC35886.1"/>
    </source>
</evidence>